<evidence type="ECO:0000313" key="2">
    <source>
        <dbReference type="Proteomes" id="UP000199451"/>
    </source>
</evidence>
<name>A0A1G9W9I9_9EURY</name>
<reference evidence="2" key="1">
    <citation type="submission" date="2016-10" db="EMBL/GenBank/DDBJ databases">
        <authorList>
            <person name="Varghese N."/>
            <person name="Submissions S."/>
        </authorList>
    </citation>
    <scope>NUCLEOTIDE SEQUENCE [LARGE SCALE GENOMIC DNA]</scope>
    <source>
        <strain evidence="2">CGMCC 1.10119</strain>
    </source>
</reference>
<dbReference type="RefSeq" id="WP_244510014.1">
    <property type="nucleotide sequence ID" value="NZ_FNHL01000003.1"/>
</dbReference>
<evidence type="ECO:0008006" key="3">
    <source>
        <dbReference type="Google" id="ProtNLM"/>
    </source>
</evidence>
<gene>
    <name evidence="1" type="ORF">SAMN04487949_2669</name>
</gene>
<sequence length="333" mass="33559">MSDRTDVSRRGVLKGIGAAVATAGLSGVGAAASSDDSPWHVAETPTGNTLHDVEPTVGGAYAVGGGGVVIEQGAEGWTKTLDGGPTGNGNSLYGAATTDEGRTLWMVGSSGAIGEYDVETGNLNDHSAPMDVTNNFNDVAVTGPAGDANVYVAGDSGKIYYSFENGETGTWDYVTPGSGAALPAIDFHGHRAGHVVDTNGKVFATDDGATWEAIGIGDANVNFYGVDSDAADDVTVVGGGGMVFRYDGAQWTPTDLGDKSLRAVAYDDGDGYTVGGGGAVFDATGGRWDREQTPSGGNLKDVAAGDEMMEFDGEGIVVGDAVAVGAGGLVLEQ</sequence>
<protein>
    <recommendedName>
        <fullName evidence="3">Tat (Twin-arginine translocation) pathway signal sequence</fullName>
    </recommendedName>
</protein>
<proteinExistence type="predicted"/>
<evidence type="ECO:0000313" key="1">
    <source>
        <dbReference type="EMBL" id="SDM81160.1"/>
    </source>
</evidence>
<dbReference type="AlphaFoldDB" id="A0A1G9W9I9"/>
<dbReference type="InterPro" id="IPR011044">
    <property type="entry name" value="Quino_amine_DH_bsu"/>
</dbReference>
<accession>A0A1G9W9I9</accession>
<dbReference type="PROSITE" id="PS51318">
    <property type="entry name" value="TAT"/>
    <property type="match status" value="1"/>
</dbReference>
<organism evidence="1 2">
    <name type="scientific">Halogranum gelatinilyticum</name>
    <dbReference type="NCBI Taxonomy" id="660521"/>
    <lineage>
        <taxon>Archaea</taxon>
        <taxon>Methanobacteriati</taxon>
        <taxon>Methanobacteriota</taxon>
        <taxon>Stenosarchaea group</taxon>
        <taxon>Halobacteria</taxon>
        <taxon>Halobacteriales</taxon>
        <taxon>Haloferacaceae</taxon>
    </lineage>
</organism>
<dbReference type="EMBL" id="FNHL01000003">
    <property type="protein sequence ID" value="SDM81160.1"/>
    <property type="molecule type" value="Genomic_DNA"/>
</dbReference>
<dbReference type="InterPro" id="IPR006311">
    <property type="entry name" value="TAT_signal"/>
</dbReference>
<dbReference type="SUPFAM" id="SSF50969">
    <property type="entry name" value="YVTN repeat-like/Quinoprotein amine dehydrogenase"/>
    <property type="match status" value="1"/>
</dbReference>
<dbReference type="Proteomes" id="UP000199451">
    <property type="component" value="Unassembled WGS sequence"/>
</dbReference>
<dbReference type="STRING" id="660521.SAMN04487949_2669"/>
<keyword evidence="2" id="KW-1185">Reference proteome</keyword>